<evidence type="ECO:0000313" key="7">
    <source>
        <dbReference type="EMBL" id="ADJ25075.1"/>
    </source>
</evidence>
<comment type="function">
    <text evidence="6">Specifically methylates the N7 position of guanine in position 527 of 16S rRNA.</text>
</comment>
<comment type="similarity">
    <text evidence="6">Belongs to the methyltransferase superfamily. RNA methyltransferase RsmG family.</text>
</comment>
<comment type="subcellular location">
    <subcellularLocation>
        <location evidence="6">Cytoplasm</location>
    </subcellularLocation>
</comment>
<keyword evidence="3 6" id="KW-0489">Methyltransferase</keyword>
<dbReference type="InterPro" id="IPR029063">
    <property type="entry name" value="SAM-dependent_MTases_sf"/>
</dbReference>
<dbReference type="InterPro" id="IPR003682">
    <property type="entry name" value="rRNA_ssu_MeTfrase_G"/>
</dbReference>
<evidence type="ECO:0000256" key="3">
    <source>
        <dbReference type="ARBA" id="ARBA00022603"/>
    </source>
</evidence>
<dbReference type="RefSeq" id="WP_013217234.1">
    <property type="nucleotide sequence ID" value="NC_014313.1"/>
</dbReference>
<evidence type="ECO:0000313" key="8">
    <source>
        <dbReference type="Proteomes" id="UP000002033"/>
    </source>
</evidence>
<feature type="binding site" evidence="6">
    <location>
        <position position="83"/>
    </location>
    <ligand>
        <name>S-adenosyl-L-methionine</name>
        <dbReference type="ChEBI" id="CHEBI:59789"/>
    </ligand>
</feature>
<evidence type="ECO:0000256" key="4">
    <source>
        <dbReference type="ARBA" id="ARBA00022679"/>
    </source>
</evidence>
<reference evidence="8" key="1">
    <citation type="journal article" date="2011" name="J. Bacteriol.">
        <title>Genome sequences of eight morphologically diverse alphaproteobacteria.</title>
        <authorList>
            <consortium name="US DOE Joint Genome Institute"/>
            <person name="Brown P.J."/>
            <person name="Kysela D.T."/>
            <person name="Buechlein A."/>
            <person name="Hemmerich C."/>
            <person name="Brun Y.V."/>
        </authorList>
    </citation>
    <scope>NUCLEOTIDE SEQUENCE [LARGE SCALE GENOMIC DNA]</scope>
    <source>
        <strain evidence="8">ATCC 51888 / DSM 1869 / NCIB 11706 / TK 0415</strain>
    </source>
</reference>
<sequence length="219" mass="24075">MAPLKRIDAPESFQAEFGISRETLDRLTTYAQILTRWQATINLVAPSTLGDIWNRHFADSAQLWRFRPPNARNWLDIGSGAGFPGLVLAIIGAETGATHHILIESDARKAAFLREVARATGITVDILCMRIENSETRAKVKSVDCLTARALAPLPRLLEMSAPYFTSATLGLFLKGKDAAAEVEQAAQAWQFDCELKPSMTDADARIVLLNALKPKREG</sequence>
<keyword evidence="4 6" id="KW-0808">Transferase</keyword>
<proteinExistence type="inferred from homology"/>
<dbReference type="PIRSF" id="PIRSF003078">
    <property type="entry name" value="GidB"/>
    <property type="match status" value="1"/>
</dbReference>
<dbReference type="EC" id="2.1.1.170" evidence="6"/>
<keyword evidence="5 6" id="KW-0949">S-adenosyl-L-methionine</keyword>
<dbReference type="OrthoDB" id="9808773at2"/>
<dbReference type="SUPFAM" id="SSF53335">
    <property type="entry name" value="S-adenosyl-L-methionine-dependent methyltransferases"/>
    <property type="match status" value="1"/>
</dbReference>
<dbReference type="eggNOG" id="COG0357">
    <property type="taxonomic scope" value="Bacteria"/>
</dbReference>
<protein>
    <recommendedName>
        <fullName evidence="6">Ribosomal RNA small subunit methyltransferase G</fullName>
        <ecNumber evidence="6">2.1.1.170</ecNumber>
    </recommendedName>
    <alternativeName>
        <fullName evidence="6">16S rRNA 7-methylguanosine methyltransferase</fullName>
        <shortName evidence="6">16S rRNA m7G methyltransferase</shortName>
    </alternativeName>
</protein>
<feature type="binding site" evidence="6">
    <location>
        <position position="149"/>
    </location>
    <ligand>
        <name>S-adenosyl-L-methionine</name>
        <dbReference type="ChEBI" id="CHEBI:59789"/>
    </ligand>
</feature>
<dbReference type="GO" id="GO:0070043">
    <property type="term" value="F:rRNA (guanine-N7-)-methyltransferase activity"/>
    <property type="evidence" value="ECO:0007669"/>
    <property type="project" value="UniProtKB-UniRule"/>
</dbReference>
<keyword evidence="2 6" id="KW-0698">rRNA processing</keyword>
<dbReference type="Pfam" id="PF02527">
    <property type="entry name" value="GidB"/>
    <property type="match status" value="1"/>
</dbReference>
<keyword evidence="1 6" id="KW-0963">Cytoplasm</keyword>
<dbReference type="Gene3D" id="3.40.50.150">
    <property type="entry name" value="Vaccinia Virus protein VP39"/>
    <property type="match status" value="1"/>
</dbReference>
<keyword evidence="8" id="KW-1185">Reference proteome</keyword>
<dbReference type="PANTHER" id="PTHR31760">
    <property type="entry name" value="S-ADENOSYL-L-METHIONINE-DEPENDENT METHYLTRANSFERASES SUPERFAMILY PROTEIN"/>
    <property type="match status" value="1"/>
</dbReference>
<comment type="caution">
    <text evidence="6">Lacks conserved residue(s) required for the propagation of feature annotation.</text>
</comment>
<dbReference type="HOGENOM" id="CLU_065341_1_1_5"/>
<evidence type="ECO:0000256" key="1">
    <source>
        <dbReference type="ARBA" id="ARBA00022490"/>
    </source>
</evidence>
<gene>
    <name evidence="6" type="primary">rsmG</name>
    <name evidence="7" type="ordered locus">Hden_3282</name>
</gene>
<dbReference type="EMBL" id="CP002083">
    <property type="protein sequence ID" value="ADJ25075.1"/>
    <property type="molecule type" value="Genomic_DNA"/>
</dbReference>
<evidence type="ECO:0000256" key="5">
    <source>
        <dbReference type="ARBA" id="ARBA00022691"/>
    </source>
</evidence>
<dbReference type="AlphaFoldDB" id="D8JWW7"/>
<comment type="catalytic activity">
    <reaction evidence="6">
        <text>guanosine(527) in 16S rRNA + S-adenosyl-L-methionine = N(7)-methylguanosine(527) in 16S rRNA + S-adenosyl-L-homocysteine</text>
        <dbReference type="Rhea" id="RHEA:42732"/>
        <dbReference type="Rhea" id="RHEA-COMP:10209"/>
        <dbReference type="Rhea" id="RHEA-COMP:10210"/>
        <dbReference type="ChEBI" id="CHEBI:57856"/>
        <dbReference type="ChEBI" id="CHEBI:59789"/>
        <dbReference type="ChEBI" id="CHEBI:74269"/>
        <dbReference type="ChEBI" id="CHEBI:74480"/>
        <dbReference type="EC" id="2.1.1.170"/>
    </reaction>
</comment>
<dbReference type="NCBIfam" id="TIGR00138">
    <property type="entry name" value="rsmG_gidB"/>
    <property type="match status" value="1"/>
</dbReference>
<dbReference type="PANTHER" id="PTHR31760:SF0">
    <property type="entry name" value="S-ADENOSYL-L-METHIONINE-DEPENDENT METHYLTRANSFERASES SUPERFAMILY PROTEIN"/>
    <property type="match status" value="1"/>
</dbReference>
<evidence type="ECO:0000256" key="2">
    <source>
        <dbReference type="ARBA" id="ARBA00022552"/>
    </source>
</evidence>
<evidence type="ECO:0000256" key="6">
    <source>
        <dbReference type="HAMAP-Rule" id="MF_00074"/>
    </source>
</evidence>
<dbReference type="Proteomes" id="UP000002033">
    <property type="component" value="Chromosome"/>
</dbReference>
<dbReference type="HAMAP" id="MF_00074">
    <property type="entry name" value="16SrRNA_methyltr_G"/>
    <property type="match status" value="1"/>
</dbReference>
<dbReference type="KEGG" id="hdn:Hden_3282"/>
<dbReference type="STRING" id="582899.Hden_3282"/>
<feature type="binding site" evidence="6">
    <location>
        <begin position="131"/>
        <end position="132"/>
    </location>
    <ligand>
        <name>S-adenosyl-L-methionine</name>
        <dbReference type="ChEBI" id="CHEBI:59789"/>
    </ligand>
</feature>
<feature type="binding site" evidence="6">
    <location>
        <position position="78"/>
    </location>
    <ligand>
        <name>S-adenosyl-L-methionine</name>
        <dbReference type="ChEBI" id="CHEBI:59789"/>
    </ligand>
</feature>
<name>D8JWW7_HYPDA</name>
<organism evidence="7 8">
    <name type="scientific">Hyphomicrobium denitrificans (strain ATCC 51888 / DSM 1869 / NCIMB 11706 / TK 0415)</name>
    <dbReference type="NCBI Taxonomy" id="582899"/>
    <lineage>
        <taxon>Bacteria</taxon>
        <taxon>Pseudomonadati</taxon>
        <taxon>Pseudomonadota</taxon>
        <taxon>Alphaproteobacteria</taxon>
        <taxon>Hyphomicrobiales</taxon>
        <taxon>Hyphomicrobiaceae</taxon>
        <taxon>Hyphomicrobium</taxon>
    </lineage>
</organism>
<dbReference type="GO" id="GO:0005829">
    <property type="term" value="C:cytosol"/>
    <property type="evidence" value="ECO:0007669"/>
    <property type="project" value="TreeGrafter"/>
</dbReference>
<accession>D8JWW7</accession>